<name>A0AAN8HVA3_CHAGU</name>
<reference evidence="1 2" key="1">
    <citation type="journal article" date="2023" name="Mol. Biol. Evol.">
        <title>Genomics of Secondarily Temperate Adaptation in the Only Non-Antarctic Icefish.</title>
        <authorList>
            <person name="Rivera-Colon A.G."/>
            <person name="Rayamajhi N."/>
            <person name="Minhas B.F."/>
            <person name="Madrigal G."/>
            <person name="Bilyk K.T."/>
            <person name="Yoon V."/>
            <person name="Hune M."/>
            <person name="Gregory S."/>
            <person name="Cheng C.H.C."/>
            <person name="Catchen J.M."/>
        </authorList>
    </citation>
    <scope>NUCLEOTIDE SEQUENCE [LARGE SCALE GENOMIC DNA]</scope>
    <source>
        <tissue evidence="1">White muscle</tissue>
    </source>
</reference>
<organism evidence="1 2">
    <name type="scientific">Champsocephalus gunnari</name>
    <name type="common">Mackerel icefish</name>
    <dbReference type="NCBI Taxonomy" id="52237"/>
    <lineage>
        <taxon>Eukaryota</taxon>
        <taxon>Metazoa</taxon>
        <taxon>Chordata</taxon>
        <taxon>Craniata</taxon>
        <taxon>Vertebrata</taxon>
        <taxon>Euteleostomi</taxon>
        <taxon>Actinopterygii</taxon>
        <taxon>Neopterygii</taxon>
        <taxon>Teleostei</taxon>
        <taxon>Neoteleostei</taxon>
        <taxon>Acanthomorphata</taxon>
        <taxon>Eupercaria</taxon>
        <taxon>Perciformes</taxon>
        <taxon>Notothenioidei</taxon>
        <taxon>Channichthyidae</taxon>
        <taxon>Champsocephalus</taxon>
    </lineage>
</organism>
<accession>A0AAN8HVA3</accession>
<gene>
    <name evidence="1" type="ORF">CgunFtcFv8_010177</name>
</gene>
<dbReference type="Proteomes" id="UP001331515">
    <property type="component" value="Unassembled WGS sequence"/>
</dbReference>
<protein>
    <submittedName>
        <fullName evidence="1">Uncharacterized protein</fullName>
    </submittedName>
</protein>
<evidence type="ECO:0000313" key="1">
    <source>
        <dbReference type="EMBL" id="KAK5928897.1"/>
    </source>
</evidence>
<evidence type="ECO:0000313" key="2">
    <source>
        <dbReference type="Proteomes" id="UP001331515"/>
    </source>
</evidence>
<sequence>MQQQRRAIAGAATEDNRFLLAHRYLQITEERARGGVSSQRGRVLSTPISADHRGAGERGRVLSEGACPLRPICSGATRV</sequence>
<comment type="caution">
    <text evidence="1">The sequence shown here is derived from an EMBL/GenBank/DDBJ whole genome shotgun (WGS) entry which is preliminary data.</text>
</comment>
<keyword evidence="2" id="KW-1185">Reference proteome</keyword>
<dbReference type="EMBL" id="JAURVH010001517">
    <property type="protein sequence ID" value="KAK5928897.1"/>
    <property type="molecule type" value="Genomic_DNA"/>
</dbReference>
<dbReference type="AlphaFoldDB" id="A0AAN8HVA3"/>
<proteinExistence type="predicted"/>